<reference evidence="3" key="1">
    <citation type="journal article" date="2019" name="Int. J. Syst. Evol. Microbiol.">
        <title>The Global Catalogue of Microorganisms (GCM) 10K type strain sequencing project: providing services to taxonomists for standard genome sequencing and annotation.</title>
        <authorList>
            <consortium name="The Broad Institute Genomics Platform"/>
            <consortium name="The Broad Institute Genome Sequencing Center for Infectious Disease"/>
            <person name="Wu L."/>
            <person name="Ma J."/>
        </authorList>
    </citation>
    <scope>NUCLEOTIDE SEQUENCE [LARGE SCALE GENOMIC DNA]</scope>
    <source>
        <strain evidence="3">JCM 18287</strain>
    </source>
</reference>
<dbReference type="InterPro" id="IPR025345">
    <property type="entry name" value="DUF4249"/>
</dbReference>
<proteinExistence type="predicted"/>
<accession>A0ABP9HIG9</accession>
<evidence type="ECO:0000313" key="3">
    <source>
        <dbReference type="Proteomes" id="UP001501692"/>
    </source>
</evidence>
<sequence>MKNIIYILFIGFCLTSCEDVIDVDLETAQTRLVIDAALNWEKGTTGNNQTIKLSLTAPFFDDVIPPATGATVFVTDNFNNTFNFIEDANSGVYQNNTFIPVLNRDYNLTVVYNSETYTATETLLPVVPIEFVEQNNEGGFSGEETEIEAYYTDPENIENHYLFEFRRVDKNILDLEVYDDEFTDGNQIFAFYSDEDIEAGEELEIRNLGISGPFYEFMNILLQQTDDDSGDPFETQPASVRGNCVNQTNPDNYPLGYFRASEVSVFTYIIE</sequence>
<feature type="region of interest" description="Disordered" evidence="1">
    <location>
        <begin position="226"/>
        <end position="245"/>
    </location>
</feature>
<name>A0ABP9HIG9_9FLAO</name>
<comment type="caution">
    <text evidence="2">The sequence shown here is derived from an EMBL/GenBank/DDBJ whole genome shotgun (WGS) entry which is preliminary data.</text>
</comment>
<keyword evidence="3" id="KW-1185">Reference proteome</keyword>
<organism evidence="2 3">
    <name type="scientific">Algibacter aquimarinus</name>
    <dbReference type="NCBI Taxonomy" id="1136748"/>
    <lineage>
        <taxon>Bacteria</taxon>
        <taxon>Pseudomonadati</taxon>
        <taxon>Bacteroidota</taxon>
        <taxon>Flavobacteriia</taxon>
        <taxon>Flavobacteriales</taxon>
        <taxon>Flavobacteriaceae</taxon>
        <taxon>Algibacter</taxon>
    </lineage>
</organism>
<evidence type="ECO:0008006" key="4">
    <source>
        <dbReference type="Google" id="ProtNLM"/>
    </source>
</evidence>
<dbReference type="RefSeq" id="WP_345168435.1">
    <property type="nucleotide sequence ID" value="NZ_BAABJK010000006.1"/>
</dbReference>
<evidence type="ECO:0000313" key="2">
    <source>
        <dbReference type="EMBL" id="GAA4971427.1"/>
    </source>
</evidence>
<gene>
    <name evidence="2" type="ORF">GCM10023315_21940</name>
</gene>
<protein>
    <recommendedName>
        <fullName evidence="4">DUF4249 domain-containing protein</fullName>
    </recommendedName>
</protein>
<dbReference type="Pfam" id="PF14054">
    <property type="entry name" value="DUF4249"/>
    <property type="match status" value="1"/>
</dbReference>
<evidence type="ECO:0000256" key="1">
    <source>
        <dbReference type="SAM" id="MobiDB-lite"/>
    </source>
</evidence>
<dbReference type="EMBL" id="BAABJK010000006">
    <property type="protein sequence ID" value="GAA4971427.1"/>
    <property type="molecule type" value="Genomic_DNA"/>
</dbReference>
<dbReference type="Proteomes" id="UP001501692">
    <property type="component" value="Unassembled WGS sequence"/>
</dbReference>